<accession>A0A392S6L0</accession>
<name>A0A392S6L0_9FABA</name>
<evidence type="ECO:0000313" key="2">
    <source>
        <dbReference type="EMBL" id="MCI44037.1"/>
    </source>
</evidence>
<keyword evidence="3" id="KW-1185">Reference proteome</keyword>
<reference evidence="2 3" key="1">
    <citation type="journal article" date="2018" name="Front. Plant Sci.">
        <title>Red Clover (Trifolium pratense) and Zigzag Clover (T. medium) - A Picture of Genomic Similarities and Differences.</title>
        <authorList>
            <person name="Dluhosova J."/>
            <person name="Istvanek J."/>
            <person name="Nedelnik J."/>
            <person name="Repkova J."/>
        </authorList>
    </citation>
    <scope>NUCLEOTIDE SEQUENCE [LARGE SCALE GENOMIC DNA]</scope>
    <source>
        <strain evidence="3">cv. 10/8</strain>
        <tissue evidence="2">Leaf</tissue>
    </source>
</reference>
<evidence type="ECO:0000313" key="3">
    <source>
        <dbReference type="Proteomes" id="UP000265520"/>
    </source>
</evidence>
<feature type="non-terminal residue" evidence="2">
    <location>
        <position position="1"/>
    </location>
</feature>
<dbReference type="Proteomes" id="UP000265520">
    <property type="component" value="Unassembled WGS sequence"/>
</dbReference>
<evidence type="ECO:0000256" key="1">
    <source>
        <dbReference type="SAM" id="MobiDB-lite"/>
    </source>
</evidence>
<feature type="compositionally biased region" description="Basic and acidic residues" evidence="1">
    <location>
        <begin position="1"/>
        <end position="13"/>
    </location>
</feature>
<proteinExistence type="predicted"/>
<protein>
    <submittedName>
        <fullName evidence="2">Uncharacterized protein</fullName>
    </submittedName>
</protein>
<organism evidence="2 3">
    <name type="scientific">Trifolium medium</name>
    <dbReference type="NCBI Taxonomy" id="97028"/>
    <lineage>
        <taxon>Eukaryota</taxon>
        <taxon>Viridiplantae</taxon>
        <taxon>Streptophyta</taxon>
        <taxon>Embryophyta</taxon>
        <taxon>Tracheophyta</taxon>
        <taxon>Spermatophyta</taxon>
        <taxon>Magnoliopsida</taxon>
        <taxon>eudicotyledons</taxon>
        <taxon>Gunneridae</taxon>
        <taxon>Pentapetalae</taxon>
        <taxon>rosids</taxon>
        <taxon>fabids</taxon>
        <taxon>Fabales</taxon>
        <taxon>Fabaceae</taxon>
        <taxon>Papilionoideae</taxon>
        <taxon>50 kb inversion clade</taxon>
        <taxon>NPAAA clade</taxon>
        <taxon>Hologalegina</taxon>
        <taxon>IRL clade</taxon>
        <taxon>Trifolieae</taxon>
        <taxon>Trifolium</taxon>
    </lineage>
</organism>
<dbReference type="EMBL" id="LXQA010325281">
    <property type="protein sequence ID" value="MCI44037.1"/>
    <property type="molecule type" value="Genomic_DNA"/>
</dbReference>
<comment type="caution">
    <text evidence="2">The sequence shown here is derived from an EMBL/GenBank/DDBJ whole genome shotgun (WGS) entry which is preliminary data.</text>
</comment>
<feature type="region of interest" description="Disordered" evidence="1">
    <location>
        <begin position="1"/>
        <end position="48"/>
    </location>
</feature>
<dbReference type="AlphaFoldDB" id="A0A392S6L0"/>
<sequence>GKKTHSPHDEEPVKKKRSTRGAASGEGGSKQQQPPQPQQDQQEGLSYDASLVANYPYLTAYQHPWSDRFYREKCKKRA</sequence>